<comment type="pathway">
    <text evidence="2">One-carbon metabolism; tetrahydrofolate interconversion.</text>
</comment>
<keyword evidence="11" id="KW-1185">Reference proteome</keyword>
<dbReference type="GO" id="GO:0008168">
    <property type="term" value="F:methyltransferase activity"/>
    <property type="evidence" value="ECO:0007669"/>
    <property type="project" value="UniProtKB-UniRule"/>
</dbReference>
<comment type="cofactor">
    <cofactor evidence="1">
        <name>FAD</name>
        <dbReference type="ChEBI" id="CHEBI:57692"/>
    </cofactor>
</comment>
<evidence type="ECO:0000256" key="4">
    <source>
        <dbReference type="ARBA" id="ARBA00022630"/>
    </source>
</evidence>
<dbReference type="Pfam" id="PF02219">
    <property type="entry name" value="MTHFR"/>
    <property type="match status" value="1"/>
</dbReference>
<keyword evidence="6" id="KW-0274">FAD</keyword>
<dbReference type="FunFam" id="3.20.20.220:FF:000007">
    <property type="entry name" value="Bifunctional homocysteine S-methyltransferase/methylenetetrahydrofolate reductase"/>
    <property type="match status" value="1"/>
</dbReference>
<comment type="cofactor">
    <cofactor evidence="8">
        <name>Zn(2+)</name>
        <dbReference type="ChEBI" id="CHEBI:29105"/>
    </cofactor>
</comment>
<dbReference type="EC" id="2.1.1.10" evidence="10"/>
<feature type="binding site" evidence="8">
    <location>
        <position position="267"/>
    </location>
    <ligand>
        <name>Zn(2+)</name>
        <dbReference type="ChEBI" id="CHEBI:29105"/>
    </ligand>
</feature>
<dbReference type="GO" id="GO:0032259">
    <property type="term" value="P:methylation"/>
    <property type="evidence" value="ECO:0007669"/>
    <property type="project" value="UniProtKB-KW"/>
</dbReference>
<feature type="binding site" evidence="8">
    <location>
        <position position="266"/>
    </location>
    <ligand>
        <name>Zn(2+)</name>
        <dbReference type="ChEBI" id="CHEBI:29105"/>
    </ligand>
</feature>
<evidence type="ECO:0000256" key="3">
    <source>
        <dbReference type="ARBA" id="ARBA00022603"/>
    </source>
</evidence>
<name>A0A8J8GIN4_9BACI</name>
<evidence type="ECO:0000256" key="8">
    <source>
        <dbReference type="PROSITE-ProRule" id="PRU00333"/>
    </source>
</evidence>
<comment type="caution">
    <text evidence="10">The sequence shown here is derived from an EMBL/GenBank/DDBJ whole genome shotgun (WGS) entry which is preliminary data.</text>
</comment>
<dbReference type="NCBIfam" id="NF006396">
    <property type="entry name" value="PRK08645.1"/>
    <property type="match status" value="1"/>
</dbReference>
<dbReference type="AlphaFoldDB" id="A0A8J8GIN4"/>
<keyword evidence="7 10" id="KW-0560">Oxidoreductase</keyword>
<protein>
    <submittedName>
        <fullName evidence="10">Bifunctional homocysteine S-methyltransferase/methylenetetrahydrofolate reductase</fullName>
        <ecNumber evidence="10">1.5.1.20</ecNumber>
        <ecNumber evidence="10">2.1.1.10</ecNumber>
    </submittedName>
</protein>
<dbReference type="UniPathway" id="UPA00193"/>
<evidence type="ECO:0000259" key="9">
    <source>
        <dbReference type="PROSITE" id="PS50970"/>
    </source>
</evidence>
<gene>
    <name evidence="10" type="ORF">HR057_15115</name>
</gene>
<evidence type="ECO:0000313" key="10">
    <source>
        <dbReference type="EMBL" id="NSL53073.1"/>
    </source>
</evidence>
<dbReference type="GO" id="GO:0004489">
    <property type="term" value="F:methylenetetrahydrofolate reductase [NAD(P)H] activity"/>
    <property type="evidence" value="ECO:0007669"/>
    <property type="project" value="UniProtKB-EC"/>
</dbReference>
<proteinExistence type="predicted"/>
<dbReference type="Pfam" id="PF02574">
    <property type="entry name" value="S-methyl_trans"/>
    <property type="match status" value="1"/>
</dbReference>
<feature type="binding site" evidence="8">
    <location>
        <position position="201"/>
    </location>
    <ligand>
        <name>Zn(2+)</name>
        <dbReference type="ChEBI" id="CHEBI:29105"/>
    </ligand>
</feature>
<dbReference type="Gene3D" id="3.20.20.220">
    <property type="match status" value="1"/>
</dbReference>
<dbReference type="PANTHER" id="PTHR11103:SF18">
    <property type="entry name" value="SLR1189 PROTEIN"/>
    <property type="match status" value="1"/>
</dbReference>
<dbReference type="CDD" id="cd00537">
    <property type="entry name" value="MTHFR"/>
    <property type="match status" value="1"/>
</dbReference>
<dbReference type="GO" id="GO:0046872">
    <property type="term" value="F:metal ion binding"/>
    <property type="evidence" value="ECO:0007669"/>
    <property type="project" value="UniProtKB-KW"/>
</dbReference>
<sequence length="616" mass="68333">MGILKELQNRILIADGAMGTLLYSFGVDYCFEELNLLQPDRITKIHEAYIEAGAEVIQTNTYGANYLKLARYGLEDQVKDINAAAIKIAKKAANGKAYVLGTLGGIRSIKKSAATIEEIKRSFREQLYTFLLEGVDGLLLETFYDLDELKTVLQIARKETELPIIAQVSIHEVAVLQDGTPLADALKQLEDLGADVVGLNCRLGPHHITKALEEVPLPERAFLSAYPNASLPDYIDGRLIYESDAEYFGECAVNLRNQGVRLIGGCCGTTPRHIKAVREKIQGLAPITYKEVKVKQTEPTVTVLSKRNKPHLHEIVAKERSVIVELDTPKTLNTTSFLEGAKALKEAGIDALTMADNSLASPRICNMAMAAIVKNELGIRPLVHITCRDRNLIGLQSHLMGLDALGIDQVLAVTGDPTKIGDFPGATSVYDLSSFELISLIKQLNEGITFSGKPLQKKTSFSVAAAFNPNVRHLDKAIKRLEKKIKHGADYFISQPIFDEKKFLEVYEHTKHLSKPIYIGIMPIVSSQNAEFLHNEVPGIKLTDEIREKMARCGSDREKAKMEGIAIAKSLIDAAFDLFNGIYLITPFMRYDMTVKLVQYIHQKCANRVQERKITN</sequence>
<keyword evidence="5 8" id="KW-0808">Transferase</keyword>
<keyword evidence="4" id="KW-0285">Flavoprotein</keyword>
<dbReference type="InterPro" id="IPR003171">
    <property type="entry name" value="Mehydrof_redctse-like"/>
</dbReference>
<keyword evidence="8" id="KW-0862">Zinc</keyword>
<dbReference type="PANTHER" id="PTHR11103">
    <property type="entry name" value="SLR1189 PROTEIN"/>
    <property type="match status" value="1"/>
</dbReference>
<organism evidence="10 11">
    <name type="scientific">Calidifontibacillus erzurumensis</name>
    <dbReference type="NCBI Taxonomy" id="2741433"/>
    <lineage>
        <taxon>Bacteria</taxon>
        <taxon>Bacillati</taxon>
        <taxon>Bacillota</taxon>
        <taxon>Bacilli</taxon>
        <taxon>Bacillales</taxon>
        <taxon>Bacillaceae</taxon>
        <taxon>Calidifontibacillus/Schinkia group</taxon>
        <taxon>Calidifontibacillus</taxon>
    </lineage>
</organism>
<dbReference type="SUPFAM" id="SSF82282">
    <property type="entry name" value="Homocysteine S-methyltransferase"/>
    <property type="match status" value="1"/>
</dbReference>
<dbReference type="RefSeq" id="WP_173732274.1">
    <property type="nucleotide sequence ID" value="NZ_JABTTE010000027.1"/>
</dbReference>
<dbReference type="EC" id="1.5.1.20" evidence="10"/>
<evidence type="ECO:0000256" key="2">
    <source>
        <dbReference type="ARBA" id="ARBA00004777"/>
    </source>
</evidence>
<keyword evidence="8" id="KW-0479">Metal-binding</keyword>
<evidence type="ECO:0000256" key="1">
    <source>
        <dbReference type="ARBA" id="ARBA00001974"/>
    </source>
</evidence>
<dbReference type="EMBL" id="JABTTE010000027">
    <property type="protein sequence ID" value="NSL53073.1"/>
    <property type="molecule type" value="Genomic_DNA"/>
</dbReference>
<keyword evidence="3 8" id="KW-0489">Methyltransferase</keyword>
<evidence type="ECO:0000313" key="11">
    <source>
        <dbReference type="Proteomes" id="UP000625804"/>
    </source>
</evidence>
<dbReference type="SUPFAM" id="SSF51730">
    <property type="entry name" value="FAD-linked oxidoreductase"/>
    <property type="match status" value="1"/>
</dbReference>
<evidence type="ECO:0000256" key="6">
    <source>
        <dbReference type="ARBA" id="ARBA00022827"/>
    </source>
</evidence>
<accession>A0A8J8GIN4</accession>
<dbReference type="InterPro" id="IPR029041">
    <property type="entry name" value="FAD-linked_oxidoreductase-like"/>
</dbReference>
<dbReference type="Proteomes" id="UP000625804">
    <property type="component" value="Unassembled WGS sequence"/>
</dbReference>
<dbReference type="GO" id="GO:0006555">
    <property type="term" value="P:methionine metabolic process"/>
    <property type="evidence" value="ECO:0007669"/>
    <property type="project" value="InterPro"/>
</dbReference>
<reference evidence="10" key="1">
    <citation type="submission" date="2020-06" db="EMBL/GenBank/DDBJ databases">
        <title>A novel thermopfilic bacterium from Erzurum, Turkey.</title>
        <authorList>
            <person name="Adiguzel A."/>
            <person name="Ay H."/>
            <person name="Baltaci M.O."/>
        </authorList>
    </citation>
    <scope>NUCLEOTIDE SEQUENCE</scope>
    <source>
        <strain evidence="10">P2</strain>
    </source>
</reference>
<dbReference type="InterPro" id="IPR036589">
    <property type="entry name" value="HCY_dom_sf"/>
</dbReference>
<dbReference type="PROSITE" id="PS50970">
    <property type="entry name" value="HCY"/>
    <property type="match status" value="1"/>
</dbReference>
<evidence type="ECO:0000256" key="7">
    <source>
        <dbReference type="ARBA" id="ARBA00023002"/>
    </source>
</evidence>
<dbReference type="GO" id="GO:0035999">
    <property type="term" value="P:tetrahydrofolate interconversion"/>
    <property type="evidence" value="ECO:0007669"/>
    <property type="project" value="UniProtKB-UniPathway"/>
</dbReference>
<dbReference type="Gene3D" id="3.20.20.330">
    <property type="entry name" value="Homocysteine-binding-like domain"/>
    <property type="match status" value="1"/>
</dbReference>
<evidence type="ECO:0000256" key="5">
    <source>
        <dbReference type="ARBA" id="ARBA00022679"/>
    </source>
</evidence>
<feature type="domain" description="Hcy-binding" evidence="9">
    <location>
        <begin position="1"/>
        <end position="281"/>
    </location>
</feature>
<dbReference type="InterPro" id="IPR003726">
    <property type="entry name" value="HCY_dom"/>
</dbReference>